<accession>A0A3R6DK35</accession>
<protein>
    <recommendedName>
        <fullName evidence="3">ParB/Sulfiredoxin domain-containing protein</fullName>
    </recommendedName>
</protein>
<reference evidence="1 2" key="1">
    <citation type="submission" date="2018-08" db="EMBL/GenBank/DDBJ databases">
        <title>A genome reference for cultivated species of the human gut microbiota.</title>
        <authorList>
            <person name="Zou Y."/>
            <person name="Xue W."/>
            <person name="Luo G."/>
        </authorList>
    </citation>
    <scope>NUCLEOTIDE SEQUENCE [LARGE SCALE GENOMIC DNA]</scope>
    <source>
        <strain evidence="1 2">AM42-1AC</strain>
    </source>
</reference>
<evidence type="ECO:0000313" key="1">
    <source>
        <dbReference type="EMBL" id="RHA83335.1"/>
    </source>
</evidence>
<dbReference type="RefSeq" id="WP_118583520.1">
    <property type="nucleotide sequence ID" value="NZ_CABJFX010000042.1"/>
</dbReference>
<gene>
    <name evidence="1" type="ORF">DW914_16920</name>
</gene>
<name>A0A3R6DK35_9FIRM</name>
<dbReference type="Proteomes" id="UP000283492">
    <property type="component" value="Unassembled WGS sequence"/>
</dbReference>
<dbReference type="AlphaFoldDB" id="A0A3R6DK35"/>
<evidence type="ECO:0000313" key="2">
    <source>
        <dbReference type="Proteomes" id="UP000283492"/>
    </source>
</evidence>
<evidence type="ECO:0008006" key="3">
    <source>
        <dbReference type="Google" id="ProtNLM"/>
    </source>
</evidence>
<organism evidence="1 2">
    <name type="scientific">Roseburia inulinivorans</name>
    <dbReference type="NCBI Taxonomy" id="360807"/>
    <lineage>
        <taxon>Bacteria</taxon>
        <taxon>Bacillati</taxon>
        <taxon>Bacillota</taxon>
        <taxon>Clostridia</taxon>
        <taxon>Lachnospirales</taxon>
        <taxon>Lachnospiraceae</taxon>
        <taxon>Roseburia</taxon>
    </lineage>
</organism>
<proteinExistence type="predicted"/>
<comment type="caution">
    <text evidence="1">The sequence shown here is derived from an EMBL/GenBank/DDBJ whole genome shotgun (WGS) entry which is preliminary data.</text>
</comment>
<sequence length="213" mass="24870">MPIKGVEQLDIERINSYEDNRFSEKVLRQHGAFVVNGIFFYEVLITGTSEAVITGENRKYYEAVIEYFRFFAEHITTFRDVQGNMVKEFPKVELFEIPLKNIQPSQFYVDKSKKKEVGTFIHTKEDVIIPLKKFGNEIVSMDGHTRMAVAAEKGLDTVLAFWSAEEADYLEYFVTEAQKRNIYTPHDLTKLEHDEYEEKWNGFCDAYFAQGDE</sequence>
<dbReference type="EMBL" id="QSFX01000042">
    <property type="protein sequence ID" value="RHA83335.1"/>
    <property type="molecule type" value="Genomic_DNA"/>
</dbReference>